<gene>
    <name evidence="4" type="ORF">L4923_29080</name>
</gene>
<dbReference type="Gene3D" id="3.30.230.30">
    <property type="entry name" value="Impact, N-terminal domain"/>
    <property type="match status" value="1"/>
</dbReference>
<dbReference type="PANTHER" id="PTHR16301">
    <property type="entry name" value="IMPACT-RELATED"/>
    <property type="match status" value="1"/>
</dbReference>
<dbReference type="InterPro" id="IPR020568">
    <property type="entry name" value="Ribosomal_Su5_D2-typ_SF"/>
</dbReference>
<name>A0ABS9QNS1_9HYPH</name>
<evidence type="ECO:0000313" key="5">
    <source>
        <dbReference type="Proteomes" id="UP001201701"/>
    </source>
</evidence>
<evidence type="ECO:0000313" key="4">
    <source>
        <dbReference type="EMBL" id="MCG7509095.1"/>
    </source>
</evidence>
<dbReference type="Proteomes" id="UP001201701">
    <property type="component" value="Unassembled WGS sequence"/>
</dbReference>
<proteinExistence type="inferred from homology"/>
<dbReference type="InterPro" id="IPR023582">
    <property type="entry name" value="Impact"/>
</dbReference>
<dbReference type="InterPro" id="IPR036956">
    <property type="entry name" value="Impact_N_sf"/>
</dbReference>
<organism evidence="4 5">
    <name type="scientific">Mesorhizobium retamae</name>
    <dbReference type="NCBI Taxonomy" id="2912854"/>
    <lineage>
        <taxon>Bacteria</taxon>
        <taxon>Pseudomonadati</taxon>
        <taxon>Pseudomonadota</taxon>
        <taxon>Alphaproteobacteria</taxon>
        <taxon>Hyphomicrobiales</taxon>
        <taxon>Phyllobacteriaceae</taxon>
        <taxon>Mesorhizobium</taxon>
    </lineage>
</organism>
<feature type="domain" description="UPF0029" evidence="3">
    <location>
        <begin position="134"/>
        <end position="191"/>
    </location>
</feature>
<evidence type="ECO:0000259" key="3">
    <source>
        <dbReference type="Pfam" id="PF09186"/>
    </source>
</evidence>
<evidence type="ECO:0000259" key="2">
    <source>
        <dbReference type="Pfam" id="PF01205"/>
    </source>
</evidence>
<dbReference type="Pfam" id="PF01205">
    <property type="entry name" value="Impact_N"/>
    <property type="match status" value="1"/>
</dbReference>
<keyword evidence="5" id="KW-1185">Reference proteome</keyword>
<dbReference type="SUPFAM" id="SSF54980">
    <property type="entry name" value="EF-G C-terminal domain-like"/>
    <property type="match status" value="1"/>
</dbReference>
<dbReference type="InterPro" id="IPR020569">
    <property type="entry name" value="UPF0029_Impact_CS"/>
</dbReference>
<dbReference type="PANTHER" id="PTHR16301:SF20">
    <property type="entry name" value="IMPACT FAMILY MEMBER YIGZ"/>
    <property type="match status" value="1"/>
</dbReference>
<reference evidence="4 5" key="1">
    <citation type="submission" date="2022-02" db="EMBL/GenBank/DDBJ databases">
        <title>Draft genome sequence of Mezorhizobium retamae strain IRAMC:0171 isolated from Retama raetam nodules.</title>
        <authorList>
            <person name="Bengaied R."/>
            <person name="Sbissi I."/>
            <person name="Huber K."/>
            <person name="Ghodbane F."/>
            <person name="Nouioui I."/>
            <person name="Tarhouni M."/>
            <person name="Gtari M."/>
        </authorList>
    </citation>
    <scope>NUCLEOTIDE SEQUENCE [LARGE SCALE GENOMIC DNA]</scope>
    <source>
        <strain evidence="4 5">IRAMC:0171</strain>
    </source>
</reference>
<protein>
    <submittedName>
        <fullName evidence="4">IMPACT family protein</fullName>
    </submittedName>
</protein>
<comment type="similarity">
    <text evidence="1">Belongs to the IMPACT family.</text>
</comment>
<dbReference type="PROSITE" id="PS00910">
    <property type="entry name" value="UPF0029"/>
    <property type="match status" value="1"/>
</dbReference>
<accession>A0ABS9QNS1</accession>
<dbReference type="Pfam" id="PF09186">
    <property type="entry name" value="DUF1949"/>
    <property type="match status" value="1"/>
</dbReference>
<dbReference type="InterPro" id="IPR001498">
    <property type="entry name" value="Impact_N"/>
</dbReference>
<evidence type="ECO:0000256" key="1">
    <source>
        <dbReference type="ARBA" id="ARBA00007665"/>
    </source>
</evidence>
<dbReference type="EMBL" id="JAKREW010000070">
    <property type="protein sequence ID" value="MCG7509095.1"/>
    <property type="molecule type" value="Genomic_DNA"/>
</dbReference>
<comment type="caution">
    <text evidence="4">The sequence shown here is derived from an EMBL/GenBank/DDBJ whole genome shotgun (WGS) entry which is preliminary data.</text>
</comment>
<feature type="domain" description="Impact N-terminal" evidence="2">
    <location>
        <begin position="18"/>
        <end position="117"/>
    </location>
</feature>
<dbReference type="Gene3D" id="3.30.70.240">
    <property type="match status" value="1"/>
</dbReference>
<dbReference type="RefSeq" id="WP_239370591.1">
    <property type="nucleotide sequence ID" value="NZ_JAKREW010000070.1"/>
</dbReference>
<dbReference type="InterPro" id="IPR035647">
    <property type="entry name" value="EFG_III/V"/>
</dbReference>
<dbReference type="InterPro" id="IPR015269">
    <property type="entry name" value="UPF0029_Impact_C"/>
</dbReference>
<dbReference type="SUPFAM" id="SSF54211">
    <property type="entry name" value="Ribosomal protein S5 domain 2-like"/>
    <property type="match status" value="1"/>
</dbReference>
<sequence>MSSLSTLAATVAARQEIKKSRFAAFASPVPDESTAKAFIAAHSDQTANHNCWAWRIGQAYRFSDDGEPGGTAGKPILQAIDGQSLDRVAVVVTRWFGGVLLGSGGLIRAYGGTAAMCLREAEKIPLVDTIAATVRCGFGDLALVQARLEAFPGAQLRSQAFTDAGAELSVLVPKDEADNMARMVADLTSGRAAFKIEK</sequence>